<organism evidence="3">
    <name type="scientific">Hexamita inflata</name>
    <dbReference type="NCBI Taxonomy" id="28002"/>
    <lineage>
        <taxon>Eukaryota</taxon>
        <taxon>Metamonada</taxon>
        <taxon>Diplomonadida</taxon>
        <taxon>Hexamitidae</taxon>
        <taxon>Hexamitinae</taxon>
        <taxon>Hexamita</taxon>
    </lineage>
</organism>
<dbReference type="EMBL" id="CAXDID020000016">
    <property type="protein sequence ID" value="CAL5983991.1"/>
    <property type="molecule type" value="Genomic_DNA"/>
</dbReference>
<gene>
    <name evidence="3" type="ORF">HINF_LOCUS48158</name>
    <name evidence="4" type="ORF">HINF_LOCUS7892</name>
</gene>
<dbReference type="InterPro" id="IPR003591">
    <property type="entry name" value="Leu-rich_rpt_typical-subtyp"/>
</dbReference>
<reference evidence="3" key="1">
    <citation type="submission" date="2023-06" db="EMBL/GenBank/DDBJ databases">
        <authorList>
            <person name="Kurt Z."/>
        </authorList>
    </citation>
    <scope>NUCLEOTIDE SEQUENCE</scope>
</reference>
<protein>
    <submittedName>
        <fullName evidence="3">Uncharacterized protein</fullName>
    </submittedName>
</protein>
<evidence type="ECO:0000256" key="2">
    <source>
        <dbReference type="ARBA" id="ARBA00022737"/>
    </source>
</evidence>
<comment type="caution">
    <text evidence="3">The sequence shown here is derived from an EMBL/GenBank/DDBJ whole genome shotgun (WGS) entry which is preliminary data.</text>
</comment>
<keyword evidence="5" id="KW-1185">Reference proteome</keyword>
<dbReference type="Gene3D" id="3.80.10.10">
    <property type="entry name" value="Ribonuclease Inhibitor"/>
    <property type="match status" value="2"/>
</dbReference>
<dbReference type="SMART" id="SM00365">
    <property type="entry name" value="LRR_SD22"/>
    <property type="match status" value="6"/>
</dbReference>
<dbReference type="SUPFAM" id="SSF52058">
    <property type="entry name" value="L domain-like"/>
    <property type="match status" value="1"/>
</dbReference>
<dbReference type="Proteomes" id="UP001642409">
    <property type="component" value="Unassembled WGS sequence"/>
</dbReference>
<dbReference type="InterPro" id="IPR001611">
    <property type="entry name" value="Leu-rich_rpt"/>
</dbReference>
<accession>A0AA86QVL3</accession>
<dbReference type="Pfam" id="PF12799">
    <property type="entry name" value="LRR_4"/>
    <property type="match status" value="1"/>
</dbReference>
<sequence length="473" mass="54945">MHPVNHVIKSKEDLLNHFGSSLKLQILDLEQMEKLLEMDVPPEIWKDASNRNLLSFNQEFVLETYQFTLTYKNIQYIDLLSFLTSLTELNLQCNKISDISAISKIRILEILDLSDNGIEDISTLQSLSDLMYLTEICLQDNYISDISSISQLKNLKKLDLSSNSIQDIAALQYLLDLTHLNLSENNLTTYTIALPHLLDLNISKQFVDTQFITRMNQLQDISGLQHSPKLECLYLSETKTTDLSTISHQMFTLKELILSWNNITVISYLSNFVDLQILNLCYNQQLQNIGPLKFCTQLTKLVISNTNITDIWPLQFMINLNTLFMAETKVDDLHPLQYLYKLENISAYRACIIDVSPLSDLTQLQKLTICQNKITNLDTIKHHNYFSKFNVSGQKVPTTNELKFYNKILKIHSSHKQIRTIQIQNRIQKFRISLTQKKNTMETIIDNYARKMNTQLEILFYFIESSNTYQQLQ</sequence>
<evidence type="ECO:0000313" key="5">
    <source>
        <dbReference type="Proteomes" id="UP001642409"/>
    </source>
</evidence>
<name>A0AA86QVL3_9EUKA</name>
<dbReference type="InterPro" id="IPR050836">
    <property type="entry name" value="SDS22/Internalin_LRR"/>
</dbReference>
<dbReference type="InterPro" id="IPR032675">
    <property type="entry name" value="LRR_dom_sf"/>
</dbReference>
<dbReference type="Pfam" id="PF13516">
    <property type="entry name" value="LRR_6"/>
    <property type="match status" value="3"/>
</dbReference>
<dbReference type="EMBL" id="CATOUU010000931">
    <property type="protein sequence ID" value="CAI9960513.1"/>
    <property type="molecule type" value="Genomic_DNA"/>
</dbReference>
<dbReference type="AlphaFoldDB" id="A0AA86QVL3"/>
<keyword evidence="2" id="KW-0677">Repeat</keyword>
<dbReference type="PANTHER" id="PTHR46652">
    <property type="entry name" value="LEUCINE-RICH REPEAT AND IQ DOMAIN-CONTAINING PROTEIN 1-RELATED"/>
    <property type="match status" value="1"/>
</dbReference>
<dbReference type="PANTHER" id="PTHR46652:SF3">
    <property type="entry name" value="LEUCINE-RICH REPEAT-CONTAINING PROTEIN 9"/>
    <property type="match status" value="1"/>
</dbReference>
<reference evidence="4 5" key="2">
    <citation type="submission" date="2024-07" db="EMBL/GenBank/DDBJ databases">
        <authorList>
            <person name="Akdeniz Z."/>
        </authorList>
    </citation>
    <scope>NUCLEOTIDE SEQUENCE [LARGE SCALE GENOMIC DNA]</scope>
</reference>
<dbReference type="SMART" id="SM00369">
    <property type="entry name" value="LRR_TYP"/>
    <property type="match status" value="6"/>
</dbReference>
<evidence type="ECO:0000256" key="1">
    <source>
        <dbReference type="ARBA" id="ARBA00022614"/>
    </source>
</evidence>
<proteinExistence type="predicted"/>
<dbReference type="PROSITE" id="PS51450">
    <property type="entry name" value="LRR"/>
    <property type="match status" value="5"/>
</dbReference>
<keyword evidence="1" id="KW-0433">Leucine-rich repeat</keyword>
<evidence type="ECO:0000313" key="4">
    <source>
        <dbReference type="EMBL" id="CAL5983991.1"/>
    </source>
</evidence>
<evidence type="ECO:0000313" key="3">
    <source>
        <dbReference type="EMBL" id="CAI9960513.1"/>
    </source>
</evidence>
<dbReference type="InterPro" id="IPR025875">
    <property type="entry name" value="Leu-rich_rpt_4"/>
</dbReference>